<dbReference type="PANTHER" id="PTHR43649">
    <property type="entry name" value="ARABINOSE-BINDING PROTEIN-RELATED"/>
    <property type="match status" value="1"/>
</dbReference>
<evidence type="ECO:0000256" key="2">
    <source>
        <dbReference type="SAM" id="SignalP"/>
    </source>
</evidence>
<gene>
    <name evidence="3" type="ORF">SAMN05216313_105124</name>
</gene>
<dbReference type="STRING" id="460384.SAMN05216313_105124"/>
<dbReference type="AlphaFoldDB" id="A0A1I0DZ79"/>
<dbReference type="PROSITE" id="PS51257">
    <property type="entry name" value="PROKAR_LIPOPROTEIN"/>
    <property type="match status" value="1"/>
</dbReference>
<feature type="region of interest" description="Disordered" evidence="1">
    <location>
        <begin position="27"/>
        <end position="48"/>
    </location>
</feature>
<protein>
    <submittedName>
        <fullName evidence="3">Carbohydrate ABC transporter substrate-binding protein, CUT1 family</fullName>
    </submittedName>
</protein>
<dbReference type="Gene3D" id="3.40.190.10">
    <property type="entry name" value="Periplasmic binding protein-like II"/>
    <property type="match status" value="1"/>
</dbReference>
<reference evidence="4" key="1">
    <citation type="submission" date="2016-10" db="EMBL/GenBank/DDBJ databases">
        <authorList>
            <person name="Varghese N."/>
            <person name="Submissions S."/>
        </authorList>
    </citation>
    <scope>NUCLEOTIDE SEQUENCE [LARGE SCALE GENOMIC DNA]</scope>
    <source>
        <strain evidence="4">NLAE-zl-G277</strain>
    </source>
</reference>
<dbReference type="InterPro" id="IPR050490">
    <property type="entry name" value="Bact_solute-bd_prot1"/>
</dbReference>
<accession>A0A1I0DZ79</accession>
<dbReference type="Pfam" id="PF01547">
    <property type="entry name" value="SBP_bac_1"/>
    <property type="match status" value="1"/>
</dbReference>
<proteinExistence type="predicted"/>
<dbReference type="InterPro" id="IPR006059">
    <property type="entry name" value="SBP"/>
</dbReference>
<feature type="chain" id="PRO_5039695125" evidence="2">
    <location>
        <begin position="24"/>
        <end position="442"/>
    </location>
</feature>
<sequence length="442" mass="47954">MMKKTSKMAAAGVLAAMMALSLAACGGSSNSGAPAPAETQADGSVKTEGRTMKVLNPEEPGAEDALNKAMDAWAAEAGVTLDKMVISHDDQLTKFPSMAKNKDLPDLIQTTRLHQLYPEEFVDMSTVVDTSLFEESALKIVGKDYKSDKISGLPSQFTTTNFYYNKDAFAAAGVEVPTVENPWTWDELYENAAKIQAGGNIKYGFAADVSRARYDILMYANGGSLTVKDGDSFKVAVNSPANVSTLEQFVKANEDGVMTKAIWAGGSTDNPVEYFKNGDVAILLSGSWNYNSMTTDITKFQFGVMPSPKGTVSQAAIIGGSALAIPENAKNKDLAEEFVKWFFEEGNFKNYLQDDKGLSALKNVVYEPSDEGAAADYKILQEEVGYVTDTFMVDESSAWRTYKDNEYRDYIKRAVSGELSAKDALDSFAKELSESSGWSIAE</sequence>
<dbReference type="EMBL" id="FOIM01000005">
    <property type="protein sequence ID" value="SET37180.1"/>
    <property type="molecule type" value="Genomic_DNA"/>
</dbReference>
<organism evidence="3 4">
    <name type="scientific">Enterocloster lavalensis</name>
    <dbReference type="NCBI Taxonomy" id="460384"/>
    <lineage>
        <taxon>Bacteria</taxon>
        <taxon>Bacillati</taxon>
        <taxon>Bacillota</taxon>
        <taxon>Clostridia</taxon>
        <taxon>Lachnospirales</taxon>
        <taxon>Lachnospiraceae</taxon>
        <taxon>Enterocloster</taxon>
    </lineage>
</organism>
<name>A0A1I0DZ79_9FIRM</name>
<keyword evidence="4" id="KW-1185">Reference proteome</keyword>
<evidence type="ECO:0000313" key="3">
    <source>
        <dbReference type="EMBL" id="SET37180.1"/>
    </source>
</evidence>
<keyword evidence="2" id="KW-0732">Signal</keyword>
<dbReference type="Proteomes" id="UP000198508">
    <property type="component" value="Unassembled WGS sequence"/>
</dbReference>
<feature type="signal peptide" evidence="2">
    <location>
        <begin position="1"/>
        <end position="23"/>
    </location>
</feature>
<evidence type="ECO:0000256" key="1">
    <source>
        <dbReference type="SAM" id="MobiDB-lite"/>
    </source>
</evidence>
<dbReference type="PANTHER" id="PTHR43649:SF12">
    <property type="entry name" value="DIACETYLCHITOBIOSE BINDING PROTEIN DASA"/>
    <property type="match status" value="1"/>
</dbReference>
<dbReference type="CDD" id="cd13585">
    <property type="entry name" value="PBP2_TMBP_like"/>
    <property type="match status" value="1"/>
</dbReference>
<dbReference type="SUPFAM" id="SSF53850">
    <property type="entry name" value="Periplasmic binding protein-like II"/>
    <property type="match status" value="1"/>
</dbReference>
<evidence type="ECO:0000313" key="4">
    <source>
        <dbReference type="Proteomes" id="UP000198508"/>
    </source>
</evidence>